<dbReference type="SUPFAM" id="SSF50199">
    <property type="entry name" value="Staphylococcal nuclease"/>
    <property type="match status" value="1"/>
</dbReference>
<dbReference type="InterPro" id="IPR035437">
    <property type="entry name" value="SNase_OB-fold_sf"/>
</dbReference>
<dbReference type="PROSITE" id="PS50830">
    <property type="entry name" value="TNASE_3"/>
    <property type="match status" value="1"/>
</dbReference>
<dbReference type="InterPro" id="IPR016071">
    <property type="entry name" value="Staphylococal_nuclease_OB-fold"/>
</dbReference>
<sequence length="196" mass="22732">MVTEREKRRLQRRWRRIVAANARAKVKRAHKARRRTARRRTWRRIADPRFYLKAVIVLAFAGLVVLPFLADSTLAVMRPMALRGNDQCRVLRYVDGDTVTMRCTGIGVFRARLLGFDTPEKKSRCVAEARDAVTATWLLRKSIWEAEEMQVQLKGTDRYGRRLVRMFLDGRDVADIMIATGYARRYGGGRRGSWCT</sequence>
<dbReference type="EMBL" id="WTUX01000017">
    <property type="protein sequence ID" value="MZR14004.1"/>
    <property type="molecule type" value="Genomic_DNA"/>
</dbReference>
<proteinExistence type="predicted"/>
<dbReference type="AlphaFoldDB" id="A0A845MA47"/>
<dbReference type="SMART" id="SM00318">
    <property type="entry name" value="SNc"/>
    <property type="match status" value="1"/>
</dbReference>
<dbReference type="Gene3D" id="2.40.50.90">
    <property type="match status" value="1"/>
</dbReference>
<protein>
    <recommendedName>
        <fullName evidence="1">TNase-like domain-containing protein</fullName>
    </recommendedName>
</protein>
<comment type="caution">
    <text evidence="2">The sequence shown here is derived from an EMBL/GenBank/DDBJ whole genome shotgun (WGS) entry which is preliminary data.</text>
</comment>
<feature type="domain" description="TNase-like" evidence="1">
    <location>
        <begin position="84"/>
        <end position="186"/>
    </location>
</feature>
<name>A0A845MA47_9RHOB</name>
<keyword evidence="3" id="KW-1185">Reference proteome</keyword>
<dbReference type="Proteomes" id="UP000467322">
    <property type="component" value="Unassembled WGS sequence"/>
</dbReference>
<dbReference type="RefSeq" id="WP_161352128.1">
    <property type="nucleotide sequence ID" value="NZ_WTUX01000017.1"/>
</dbReference>
<evidence type="ECO:0000313" key="2">
    <source>
        <dbReference type="EMBL" id="MZR14004.1"/>
    </source>
</evidence>
<evidence type="ECO:0000313" key="3">
    <source>
        <dbReference type="Proteomes" id="UP000467322"/>
    </source>
</evidence>
<dbReference type="Pfam" id="PF00565">
    <property type="entry name" value="SNase"/>
    <property type="match status" value="1"/>
</dbReference>
<organism evidence="2 3">
    <name type="scientific">Maritimibacter harenae</name>
    <dbReference type="NCBI Taxonomy" id="2606218"/>
    <lineage>
        <taxon>Bacteria</taxon>
        <taxon>Pseudomonadati</taxon>
        <taxon>Pseudomonadota</taxon>
        <taxon>Alphaproteobacteria</taxon>
        <taxon>Rhodobacterales</taxon>
        <taxon>Roseobacteraceae</taxon>
        <taxon>Maritimibacter</taxon>
    </lineage>
</organism>
<reference evidence="2 3" key="1">
    <citation type="submission" date="2019-12" db="EMBL/GenBank/DDBJ databases">
        <title>Maritimibacter sp. nov. sp. isolated from sea sand.</title>
        <authorList>
            <person name="Kim J."/>
            <person name="Jeong S.E."/>
            <person name="Jung H.S."/>
            <person name="Jeon C.O."/>
        </authorList>
    </citation>
    <scope>NUCLEOTIDE SEQUENCE [LARGE SCALE GENOMIC DNA]</scope>
    <source>
        <strain evidence="2 3">DP07</strain>
    </source>
</reference>
<evidence type="ECO:0000259" key="1">
    <source>
        <dbReference type="PROSITE" id="PS50830"/>
    </source>
</evidence>
<accession>A0A845MA47</accession>
<gene>
    <name evidence="2" type="ORF">GQE99_13360</name>
</gene>